<feature type="non-terminal residue" evidence="2">
    <location>
        <position position="1"/>
    </location>
</feature>
<feature type="compositionally biased region" description="Basic and acidic residues" evidence="1">
    <location>
        <begin position="501"/>
        <end position="511"/>
    </location>
</feature>
<feature type="compositionally biased region" description="Polar residues" evidence="1">
    <location>
        <begin position="415"/>
        <end position="426"/>
    </location>
</feature>
<dbReference type="EMBL" id="CAJVPP010005791">
    <property type="protein sequence ID" value="CAG8669912.1"/>
    <property type="molecule type" value="Genomic_DNA"/>
</dbReference>
<evidence type="ECO:0000256" key="1">
    <source>
        <dbReference type="SAM" id="MobiDB-lite"/>
    </source>
</evidence>
<gene>
    <name evidence="2" type="ORF">FMOSSE_LOCUS12354</name>
</gene>
<reference evidence="2" key="1">
    <citation type="submission" date="2021-06" db="EMBL/GenBank/DDBJ databases">
        <authorList>
            <person name="Kallberg Y."/>
            <person name="Tangrot J."/>
            <person name="Rosling A."/>
        </authorList>
    </citation>
    <scope>NUCLEOTIDE SEQUENCE</scope>
    <source>
        <strain evidence="2">87-6 pot B 2015</strain>
    </source>
</reference>
<sequence length="518" mass="60500">DNKENDRFSSEKINNKLERPTTPENKIRTITSSDERSLTLAVPIEPSTIPFSAVPEQDKDIFNKTMLREYLNIQRYIYNHSTSKDWLIGECNISNDFRKFQISNIKKLEGGATFLFSSDVEMILSLHHIMLIDLTMMKKPNYVTTDEQSWRASIRQRSQPDLPNFFFDIMNEYEKVINDIDELRLVFYKMWGIYCAKIIYSDNERRIFETVQVVVRSFFERMHVLTGSVKDDNEDTIMHEYIHDIFKETFRDSNYEIVWANSQSESSKEHRAFYGRSQGKRSDMTLYRIVEKNEREETCFIEAKPFTTKRKSKVGGYNLYKVGIFCQGGINKLISIHGNKLGTKTFGDTFASYIYFCSMDLEYDGIYRCFKLSEVKIAQKLYEFNLVRKLIMETYFLKCRIDHYYSNRNDRNGSPRRNSFVRSPTISPKAPKNAVPDSRIAIEVNASTTPKNLNHVSSEATGQNSVSETQAIPLGSTQEDFLKMLTGAFADEETTNWGTPYKDEARIEKERQNKRHQM</sequence>
<accession>A0A9N9E8X3</accession>
<name>A0A9N9E8X3_FUNMO</name>
<organism evidence="2 3">
    <name type="scientific">Funneliformis mosseae</name>
    <name type="common">Endomycorrhizal fungus</name>
    <name type="synonym">Glomus mosseae</name>
    <dbReference type="NCBI Taxonomy" id="27381"/>
    <lineage>
        <taxon>Eukaryota</taxon>
        <taxon>Fungi</taxon>
        <taxon>Fungi incertae sedis</taxon>
        <taxon>Mucoromycota</taxon>
        <taxon>Glomeromycotina</taxon>
        <taxon>Glomeromycetes</taxon>
        <taxon>Glomerales</taxon>
        <taxon>Glomeraceae</taxon>
        <taxon>Funneliformis</taxon>
    </lineage>
</organism>
<comment type="caution">
    <text evidence="2">The sequence shown here is derived from an EMBL/GenBank/DDBJ whole genome shotgun (WGS) entry which is preliminary data.</text>
</comment>
<proteinExistence type="predicted"/>
<protein>
    <submittedName>
        <fullName evidence="2">9959_t:CDS:1</fullName>
    </submittedName>
</protein>
<dbReference type="Proteomes" id="UP000789375">
    <property type="component" value="Unassembled WGS sequence"/>
</dbReference>
<feature type="region of interest" description="Disordered" evidence="1">
    <location>
        <begin position="408"/>
        <end position="438"/>
    </location>
</feature>
<evidence type="ECO:0000313" key="2">
    <source>
        <dbReference type="EMBL" id="CAG8669912.1"/>
    </source>
</evidence>
<feature type="region of interest" description="Disordered" evidence="1">
    <location>
        <begin position="492"/>
        <end position="518"/>
    </location>
</feature>
<dbReference type="AlphaFoldDB" id="A0A9N9E8X3"/>
<evidence type="ECO:0000313" key="3">
    <source>
        <dbReference type="Proteomes" id="UP000789375"/>
    </source>
</evidence>
<keyword evidence="3" id="KW-1185">Reference proteome</keyword>
<feature type="region of interest" description="Disordered" evidence="1">
    <location>
        <begin position="1"/>
        <end position="26"/>
    </location>
</feature>